<accession>G0IVG3</accession>
<name>G0IVG3_CYCMS</name>
<dbReference type="STRING" id="880070.Cycma_0380"/>
<keyword evidence="7" id="KW-0802">TPR repeat</keyword>
<dbReference type="SUPFAM" id="SSF48452">
    <property type="entry name" value="TPR-like"/>
    <property type="match status" value="2"/>
</dbReference>
<dbReference type="InterPro" id="IPR036890">
    <property type="entry name" value="HATPase_C_sf"/>
</dbReference>
<evidence type="ECO:0000256" key="1">
    <source>
        <dbReference type="ARBA" id="ARBA00000085"/>
    </source>
</evidence>
<feature type="repeat" description="TPR" evidence="7">
    <location>
        <begin position="135"/>
        <end position="168"/>
    </location>
</feature>
<dbReference type="SMART" id="SM00387">
    <property type="entry name" value="HATPase_c"/>
    <property type="match status" value="1"/>
</dbReference>
<dbReference type="InterPro" id="IPR036097">
    <property type="entry name" value="HisK_dim/P_sf"/>
</dbReference>
<keyword evidence="8" id="KW-0175">Coiled coil</keyword>
<keyword evidence="9" id="KW-0472">Membrane</keyword>
<evidence type="ECO:0000313" key="13">
    <source>
        <dbReference type="Proteomes" id="UP000001635"/>
    </source>
</evidence>
<dbReference type="Gene3D" id="1.25.40.10">
    <property type="entry name" value="Tetratricopeptide repeat domain"/>
    <property type="match status" value="2"/>
</dbReference>
<feature type="transmembrane region" description="Helical" evidence="9">
    <location>
        <begin position="412"/>
        <end position="431"/>
    </location>
</feature>
<keyword evidence="13" id="KW-1185">Reference proteome</keyword>
<gene>
    <name evidence="12" type="ordered locus">Cycma_0380</name>
</gene>
<keyword evidence="5 12" id="KW-0418">Kinase</keyword>
<feature type="chain" id="PRO_5003401041" description="histidine kinase" evidence="10">
    <location>
        <begin position="29"/>
        <end position="705"/>
    </location>
</feature>
<dbReference type="InterPro" id="IPR050736">
    <property type="entry name" value="Sensor_HK_Regulatory"/>
</dbReference>
<evidence type="ECO:0000313" key="12">
    <source>
        <dbReference type="EMBL" id="AEL24159.1"/>
    </source>
</evidence>
<dbReference type="SMART" id="SM00028">
    <property type="entry name" value="TPR"/>
    <property type="match status" value="6"/>
</dbReference>
<dbReference type="PRINTS" id="PR00344">
    <property type="entry name" value="BCTRLSENSOR"/>
</dbReference>
<dbReference type="InterPro" id="IPR019734">
    <property type="entry name" value="TPR_rpt"/>
</dbReference>
<dbReference type="PROSITE" id="PS50109">
    <property type="entry name" value="HIS_KIN"/>
    <property type="match status" value="1"/>
</dbReference>
<protein>
    <recommendedName>
        <fullName evidence="2">histidine kinase</fullName>
        <ecNumber evidence="2">2.7.13.3</ecNumber>
    </recommendedName>
</protein>
<dbReference type="eggNOG" id="COG0457">
    <property type="taxonomic scope" value="Bacteria"/>
</dbReference>
<dbReference type="EMBL" id="CP002955">
    <property type="protein sequence ID" value="AEL24159.1"/>
    <property type="molecule type" value="Genomic_DNA"/>
</dbReference>
<dbReference type="CDD" id="cd00075">
    <property type="entry name" value="HATPase"/>
    <property type="match status" value="1"/>
</dbReference>
<dbReference type="PROSITE" id="PS50005">
    <property type="entry name" value="TPR"/>
    <property type="match status" value="5"/>
</dbReference>
<dbReference type="GO" id="GO:0000155">
    <property type="term" value="F:phosphorelay sensor kinase activity"/>
    <property type="evidence" value="ECO:0007669"/>
    <property type="project" value="InterPro"/>
</dbReference>
<dbReference type="RefSeq" id="WP_014018458.1">
    <property type="nucleotide sequence ID" value="NC_015914.1"/>
</dbReference>
<evidence type="ECO:0000256" key="9">
    <source>
        <dbReference type="SAM" id="Phobius"/>
    </source>
</evidence>
<dbReference type="SUPFAM" id="SSF47384">
    <property type="entry name" value="Homodimeric domain of signal transducing histidine kinase"/>
    <property type="match status" value="1"/>
</dbReference>
<feature type="domain" description="Histidine kinase" evidence="11">
    <location>
        <begin position="485"/>
        <end position="704"/>
    </location>
</feature>
<dbReference type="AlphaFoldDB" id="G0IVG3"/>
<organism evidence="12 13">
    <name type="scientific">Cyclobacterium marinum (strain ATCC 25205 / DSM 745 / LMG 13164 / NCIMB 1802)</name>
    <name type="common">Flectobacillus marinus</name>
    <dbReference type="NCBI Taxonomy" id="880070"/>
    <lineage>
        <taxon>Bacteria</taxon>
        <taxon>Pseudomonadati</taxon>
        <taxon>Bacteroidota</taxon>
        <taxon>Cytophagia</taxon>
        <taxon>Cytophagales</taxon>
        <taxon>Cyclobacteriaceae</taxon>
        <taxon>Cyclobacterium</taxon>
    </lineage>
</organism>
<evidence type="ECO:0000259" key="11">
    <source>
        <dbReference type="PROSITE" id="PS50109"/>
    </source>
</evidence>
<dbReference type="Gene3D" id="3.30.565.10">
    <property type="entry name" value="Histidine kinase-like ATPase, C-terminal domain"/>
    <property type="match status" value="1"/>
</dbReference>
<keyword evidence="4" id="KW-0808">Transferase</keyword>
<dbReference type="CDD" id="cd00082">
    <property type="entry name" value="HisKA"/>
    <property type="match status" value="1"/>
</dbReference>
<feature type="coiled-coil region" evidence="8">
    <location>
        <begin position="437"/>
        <end position="471"/>
    </location>
</feature>
<comment type="catalytic activity">
    <reaction evidence="1">
        <text>ATP + protein L-histidine = ADP + protein N-phospho-L-histidine.</text>
        <dbReference type="EC" id="2.7.13.3"/>
    </reaction>
</comment>
<sequence length="705" mass="80480">MAAFFNLKIIFSIAAFLSVMFATHSLYAQTDTIQSQVDELQALENRENFSPTINFIDQLNRLGEIYYHRNPDSLYLLAMKSLKASEQISYTAGKVDAYRNIGAYHNLKGEYTQALSYFKEGLSLAEKEEYWLGLANIYNSMGLNDYERGNYSDAVTHYLQALKIKEKHLSKLEQSKTLNNLGLVFMDFGDIEKALAYHTRALKIREAYNDQTGIASSRINIALIYKERGELEEAMSQFEATLELGLKMNNRQLISVSYFNIGELFLLRGANENAYRNFEKAYFVDKEREDLVGIGFDLLGMGEAQLNMNQLHKAKQNIQESLEIFVESDIKSNIDKSHLLLSKVFEKMNDNAQALHHFKLHKLYQDSIVNLETNKQIQEISAKYEFDKKETELLQQQKEKDLLNEKRIAQNIRNGVSIILIILLIAFILAIRSIKVQTKAKALVTKQRNEYEKLNKRLLLQKKENEKITKQLFQVNETKDKIFSIVGHDLKSPVTSLKGLMQYVVDENLDRKEFLLVSKQLRNEVEQVHFTLVNLLNWAKGQMRGIVTDPTTISMHQLVEQNISLNEPISKNKNIEIVDELEENTICYADKDQISLALRNVLNNAIKFTPKGGKIIISSKKAARQGYWEISIQDNGIGMSDEILKNLFSKELGGKQQYGTEGEKGTGLGLQLTKDFIVKNGGEIKVSSKPNNGTTFTFTIPSAYV</sequence>
<feature type="repeat" description="TPR" evidence="7">
    <location>
        <begin position="95"/>
        <end position="128"/>
    </location>
</feature>
<dbReference type="InterPro" id="IPR004358">
    <property type="entry name" value="Sig_transdc_His_kin-like_C"/>
</dbReference>
<dbReference type="Gene3D" id="1.10.287.130">
    <property type="match status" value="1"/>
</dbReference>
<evidence type="ECO:0000256" key="10">
    <source>
        <dbReference type="SAM" id="SignalP"/>
    </source>
</evidence>
<keyword evidence="3" id="KW-0597">Phosphoprotein</keyword>
<dbReference type="eggNOG" id="COG2205">
    <property type="taxonomic scope" value="Bacteria"/>
</dbReference>
<keyword evidence="10" id="KW-0732">Signal</keyword>
<dbReference type="KEGG" id="cmr:Cycma_0380"/>
<dbReference type="HOGENOM" id="CLU_000445_114_67_10"/>
<feature type="repeat" description="TPR" evidence="7">
    <location>
        <begin position="175"/>
        <end position="208"/>
    </location>
</feature>
<keyword evidence="6" id="KW-0902">Two-component regulatory system</keyword>
<evidence type="ECO:0000256" key="6">
    <source>
        <dbReference type="ARBA" id="ARBA00023012"/>
    </source>
</evidence>
<keyword evidence="9" id="KW-0812">Transmembrane</keyword>
<dbReference type="Proteomes" id="UP000001635">
    <property type="component" value="Chromosome"/>
</dbReference>
<evidence type="ECO:0000256" key="7">
    <source>
        <dbReference type="PROSITE-ProRule" id="PRU00339"/>
    </source>
</evidence>
<dbReference type="EC" id="2.7.13.3" evidence="2"/>
<feature type="signal peptide" evidence="10">
    <location>
        <begin position="1"/>
        <end position="28"/>
    </location>
</feature>
<dbReference type="SUPFAM" id="SSF55874">
    <property type="entry name" value="ATPase domain of HSP90 chaperone/DNA topoisomerase II/histidine kinase"/>
    <property type="match status" value="1"/>
</dbReference>
<dbReference type="PANTHER" id="PTHR43711">
    <property type="entry name" value="TWO-COMPONENT HISTIDINE KINASE"/>
    <property type="match status" value="1"/>
</dbReference>
<dbReference type="Pfam" id="PF02518">
    <property type="entry name" value="HATPase_c"/>
    <property type="match status" value="1"/>
</dbReference>
<proteinExistence type="predicted"/>
<evidence type="ECO:0000256" key="8">
    <source>
        <dbReference type="SAM" id="Coils"/>
    </source>
</evidence>
<feature type="repeat" description="TPR" evidence="7">
    <location>
        <begin position="255"/>
        <end position="288"/>
    </location>
</feature>
<dbReference type="InterPro" id="IPR003661">
    <property type="entry name" value="HisK_dim/P_dom"/>
</dbReference>
<dbReference type="PANTHER" id="PTHR43711:SF1">
    <property type="entry name" value="HISTIDINE KINASE 1"/>
    <property type="match status" value="1"/>
</dbReference>
<dbReference type="InterPro" id="IPR005467">
    <property type="entry name" value="His_kinase_dom"/>
</dbReference>
<evidence type="ECO:0000256" key="5">
    <source>
        <dbReference type="ARBA" id="ARBA00022777"/>
    </source>
</evidence>
<evidence type="ECO:0000256" key="3">
    <source>
        <dbReference type="ARBA" id="ARBA00022553"/>
    </source>
</evidence>
<dbReference type="Pfam" id="PF13424">
    <property type="entry name" value="TPR_12"/>
    <property type="match status" value="2"/>
</dbReference>
<keyword evidence="9" id="KW-1133">Transmembrane helix</keyword>
<feature type="repeat" description="TPR" evidence="7">
    <location>
        <begin position="215"/>
        <end position="248"/>
    </location>
</feature>
<reference evidence="13" key="1">
    <citation type="submission" date="2011-07" db="EMBL/GenBank/DDBJ databases">
        <title>The complete genome of Cyclobacterium marinum DSM 745.</title>
        <authorList>
            <person name="Lucas S."/>
            <person name="Han J."/>
            <person name="Lapidus A."/>
            <person name="Bruce D."/>
            <person name="Goodwin L."/>
            <person name="Pitluck S."/>
            <person name="Peters L."/>
            <person name="Kyrpides N."/>
            <person name="Mavromatis K."/>
            <person name="Ivanova N."/>
            <person name="Ovchinnikova G."/>
            <person name="Chertkov O."/>
            <person name="Detter J.C."/>
            <person name="Tapia R."/>
            <person name="Han C."/>
            <person name="Land M."/>
            <person name="Hauser L."/>
            <person name="Markowitz V."/>
            <person name="Cheng J.-F."/>
            <person name="Hugenholtz P."/>
            <person name="Woyke T."/>
            <person name="Wu D."/>
            <person name="Tindall B."/>
            <person name="Schuetze A."/>
            <person name="Brambilla E."/>
            <person name="Klenk H.-P."/>
            <person name="Eisen J.A."/>
        </authorList>
    </citation>
    <scope>NUCLEOTIDE SEQUENCE [LARGE SCALE GENOMIC DNA]</scope>
    <source>
        <strain evidence="13">ATCC 25205 / DSM 745 / LMG 13164 / NCIMB 1802</strain>
    </source>
</reference>
<evidence type="ECO:0000256" key="4">
    <source>
        <dbReference type="ARBA" id="ARBA00022679"/>
    </source>
</evidence>
<dbReference type="InterPro" id="IPR011990">
    <property type="entry name" value="TPR-like_helical_dom_sf"/>
</dbReference>
<evidence type="ECO:0000256" key="2">
    <source>
        <dbReference type="ARBA" id="ARBA00012438"/>
    </source>
</evidence>
<dbReference type="OrthoDB" id="1269247at2"/>
<dbReference type="InterPro" id="IPR003594">
    <property type="entry name" value="HATPase_dom"/>
</dbReference>